<reference evidence="2 3" key="1">
    <citation type="journal article" date="2020" name="ISME J.">
        <title>Uncovering the hidden diversity of litter-decomposition mechanisms in mushroom-forming fungi.</title>
        <authorList>
            <person name="Floudas D."/>
            <person name="Bentzer J."/>
            <person name="Ahren D."/>
            <person name="Johansson T."/>
            <person name="Persson P."/>
            <person name="Tunlid A."/>
        </authorList>
    </citation>
    <scope>NUCLEOTIDE SEQUENCE [LARGE SCALE GENOMIC DNA]</scope>
    <source>
        <strain evidence="2 3">CBS 661.87</strain>
    </source>
</reference>
<keyword evidence="3" id="KW-1185">Reference proteome</keyword>
<dbReference type="Gene3D" id="3.40.190.10">
    <property type="entry name" value="Periplasmic binding protein-like II"/>
    <property type="match status" value="2"/>
</dbReference>
<evidence type="ECO:0000259" key="1">
    <source>
        <dbReference type="Pfam" id="PF12849"/>
    </source>
</evidence>
<protein>
    <recommendedName>
        <fullName evidence="1">PBP domain-containing protein</fullName>
    </recommendedName>
</protein>
<dbReference type="EMBL" id="JAACJP010000043">
    <property type="protein sequence ID" value="KAF5372370.1"/>
    <property type="molecule type" value="Genomic_DNA"/>
</dbReference>
<dbReference type="PANTHER" id="PTHR37945:SF1">
    <property type="entry name" value="EXTRACELLULAR TUNGSTATE BINDING PROTEIN"/>
    <property type="match status" value="1"/>
</dbReference>
<organism evidence="2 3">
    <name type="scientific">Tricholomella constricta</name>
    <dbReference type="NCBI Taxonomy" id="117010"/>
    <lineage>
        <taxon>Eukaryota</taxon>
        <taxon>Fungi</taxon>
        <taxon>Dikarya</taxon>
        <taxon>Basidiomycota</taxon>
        <taxon>Agaricomycotina</taxon>
        <taxon>Agaricomycetes</taxon>
        <taxon>Agaricomycetidae</taxon>
        <taxon>Agaricales</taxon>
        <taxon>Tricholomatineae</taxon>
        <taxon>Lyophyllaceae</taxon>
        <taxon>Tricholomella</taxon>
    </lineage>
</organism>
<name>A0A8H5GWS0_9AGAR</name>
<dbReference type="Pfam" id="PF12849">
    <property type="entry name" value="PBP_like_2"/>
    <property type="match status" value="1"/>
</dbReference>
<accession>A0A8H5GWS0</accession>
<dbReference type="OrthoDB" id="10260248at2759"/>
<feature type="domain" description="PBP" evidence="1">
    <location>
        <begin position="58"/>
        <end position="272"/>
    </location>
</feature>
<proteinExistence type="predicted"/>
<dbReference type="InterPro" id="IPR052738">
    <property type="entry name" value="ABC-Tungstate_binding"/>
</dbReference>
<dbReference type="PANTHER" id="PTHR37945">
    <property type="entry name" value="EXTRACELLULAR TUNGSTATE BINDING PROTEIN"/>
    <property type="match status" value="1"/>
</dbReference>
<dbReference type="SUPFAM" id="SSF53850">
    <property type="entry name" value="Periplasmic binding protein-like II"/>
    <property type="match status" value="1"/>
</dbReference>
<sequence>MSKNSDLVPRATYDGGYTDATEIKLRIANGGAGQSGLIGEWSNAFIRHCVDHLGMEPFKVGWYLGDTTESLGYLAAGSVDVAVTYNEAAERQLVDSKLASKRVYGFRDHFMLVGPKSNPAGLNEEDDVLTMFNKIVTGGNADVVTPPDPAKRPTIRFLSRFDKSATNIKESELFITIGQVPWALAYSKWYHQYPRFPLQALEAASLLSEYTLTDRGTWLSSPSNITSQLDIFKAGSDDPRDPLLNPAHVLLGSGADPAHANVWGAFMEWVVGKDGGQEVVRQFKKYDQVLYSQAPDAVDV</sequence>
<evidence type="ECO:0000313" key="2">
    <source>
        <dbReference type="EMBL" id="KAF5372370.1"/>
    </source>
</evidence>
<dbReference type="Proteomes" id="UP000565441">
    <property type="component" value="Unassembled WGS sequence"/>
</dbReference>
<dbReference type="InterPro" id="IPR024370">
    <property type="entry name" value="PBP_domain"/>
</dbReference>
<dbReference type="AlphaFoldDB" id="A0A8H5GWS0"/>
<gene>
    <name evidence="2" type="ORF">D9615_009287</name>
</gene>
<evidence type="ECO:0000313" key="3">
    <source>
        <dbReference type="Proteomes" id="UP000565441"/>
    </source>
</evidence>
<comment type="caution">
    <text evidence="2">The sequence shown here is derived from an EMBL/GenBank/DDBJ whole genome shotgun (WGS) entry which is preliminary data.</text>
</comment>